<name>A0A1B7JQG1_9ENTR</name>
<feature type="transmembrane region" description="Helical" evidence="9">
    <location>
        <begin position="177"/>
        <end position="195"/>
    </location>
</feature>
<dbReference type="InterPro" id="IPR000412">
    <property type="entry name" value="ABC_2_transport"/>
</dbReference>
<dbReference type="RefSeq" id="WP_064547180.1">
    <property type="nucleotide sequence ID" value="NZ_LXEU01000067.1"/>
</dbReference>
<evidence type="ECO:0000256" key="1">
    <source>
        <dbReference type="ARBA" id="ARBA00004429"/>
    </source>
</evidence>
<dbReference type="PIRSF" id="PIRSF006648">
    <property type="entry name" value="DrrB"/>
    <property type="match status" value="1"/>
</dbReference>
<dbReference type="InterPro" id="IPR013525">
    <property type="entry name" value="ABC2_TM"/>
</dbReference>
<feature type="transmembrane region" description="Helical" evidence="9">
    <location>
        <begin position="110"/>
        <end position="132"/>
    </location>
</feature>
<dbReference type="PANTHER" id="PTHR30413:SF8">
    <property type="entry name" value="TRANSPORT PERMEASE PROTEIN"/>
    <property type="match status" value="1"/>
</dbReference>
<keyword evidence="6 9" id="KW-0812">Transmembrane</keyword>
<keyword evidence="12" id="KW-1185">Reference proteome</keyword>
<dbReference type="Proteomes" id="UP000078386">
    <property type="component" value="Unassembled WGS sequence"/>
</dbReference>
<dbReference type="PATRIC" id="fig|1354264.4.peg.3527"/>
<evidence type="ECO:0000256" key="9">
    <source>
        <dbReference type="RuleBase" id="RU361157"/>
    </source>
</evidence>
<dbReference type="PROSITE" id="PS51012">
    <property type="entry name" value="ABC_TM2"/>
    <property type="match status" value="1"/>
</dbReference>
<comment type="similarity">
    <text evidence="2 9">Belongs to the ABC-2 integral membrane protein family.</text>
</comment>
<evidence type="ECO:0000313" key="12">
    <source>
        <dbReference type="Proteomes" id="UP000078386"/>
    </source>
</evidence>
<evidence type="ECO:0000313" key="11">
    <source>
        <dbReference type="EMBL" id="OAT49934.1"/>
    </source>
</evidence>
<comment type="caution">
    <text evidence="11">The sequence shown here is derived from an EMBL/GenBank/DDBJ whole genome shotgun (WGS) entry which is preliminary data.</text>
</comment>
<evidence type="ECO:0000259" key="10">
    <source>
        <dbReference type="PROSITE" id="PS51012"/>
    </source>
</evidence>
<feature type="transmembrane region" description="Helical" evidence="9">
    <location>
        <begin position="144"/>
        <end position="165"/>
    </location>
</feature>
<evidence type="ECO:0000256" key="2">
    <source>
        <dbReference type="ARBA" id="ARBA00007783"/>
    </source>
</evidence>
<accession>A0A1B7JQG1</accession>
<keyword evidence="8 9" id="KW-0472">Membrane</keyword>
<protein>
    <recommendedName>
        <fullName evidence="9">Transport permease protein</fullName>
    </recommendedName>
</protein>
<evidence type="ECO:0000256" key="3">
    <source>
        <dbReference type="ARBA" id="ARBA00022448"/>
    </source>
</evidence>
<dbReference type="GO" id="GO:0140359">
    <property type="term" value="F:ABC-type transporter activity"/>
    <property type="evidence" value="ECO:0007669"/>
    <property type="project" value="InterPro"/>
</dbReference>
<evidence type="ECO:0000256" key="7">
    <source>
        <dbReference type="ARBA" id="ARBA00022989"/>
    </source>
</evidence>
<keyword evidence="5" id="KW-0997">Cell inner membrane</keyword>
<dbReference type="AlphaFoldDB" id="A0A1B7JQG1"/>
<proteinExistence type="inferred from homology"/>
<evidence type="ECO:0000256" key="6">
    <source>
        <dbReference type="ARBA" id="ARBA00022692"/>
    </source>
</evidence>
<feature type="transmembrane region" description="Helical" evidence="9">
    <location>
        <begin position="229"/>
        <end position="248"/>
    </location>
</feature>
<dbReference type="PANTHER" id="PTHR30413">
    <property type="entry name" value="INNER MEMBRANE TRANSPORT PERMEASE"/>
    <property type="match status" value="1"/>
</dbReference>
<gene>
    <name evidence="11" type="ORF">M989_03393</name>
</gene>
<dbReference type="GO" id="GO:0043190">
    <property type="term" value="C:ATP-binding cassette (ABC) transporter complex"/>
    <property type="evidence" value="ECO:0007669"/>
    <property type="project" value="InterPro"/>
</dbReference>
<evidence type="ECO:0000256" key="8">
    <source>
        <dbReference type="ARBA" id="ARBA00023136"/>
    </source>
</evidence>
<dbReference type="GO" id="GO:0015920">
    <property type="term" value="P:lipopolysaccharide transport"/>
    <property type="evidence" value="ECO:0007669"/>
    <property type="project" value="TreeGrafter"/>
</dbReference>
<reference evidence="11 12" key="1">
    <citation type="submission" date="2016-04" db="EMBL/GenBank/DDBJ databases">
        <title>ATOL: Assembling a taxonomically balanced genome-scale reconstruction of the evolutionary history of the Enterobacteriaceae.</title>
        <authorList>
            <person name="Plunkett G.III."/>
            <person name="Neeno-Eckwall E.C."/>
            <person name="Glasner J.D."/>
            <person name="Perna N.T."/>
        </authorList>
    </citation>
    <scope>NUCLEOTIDE SEQUENCE [LARGE SCALE GENOMIC DNA]</scope>
    <source>
        <strain evidence="11 12">ATCC 51603</strain>
    </source>
</reference>
<dbReference type="Pfam" id="PF01061">
    <property type="entry name" value="ABC2_membrane"/>
    <property type="match status" value="1"/>
</dbReference>
<keyword evidence="3 9" id="KW-0813">Transport</keyword>
<dbReference type="InterPro" id="IPR047817">
    <property type="entry name" value="ABC2_TM_bact-type"/>
</dbReference>
<keyword evidence="4 9" id="KW-1003">Cell membrane</keyword>
<dbReference type="PRINTS" id="PR00164">
    <property type="entry name" value="ABC2TRNSPORT"/>
</dbReference>
<keyword evidence="7 9" id="KW-1133">Transmembrane helix</keyword>
<organism evidence="11 12">
    <name type="scientific">Kluyvera georgiana ATCC 51603</name>
    <dbReference type="NCBI Taxonomy" id="1354264"/>
    <lineage>
        <taxon>Bacteria</taxon>
        <taxon>Pseudomonadati</taxon>
        <taxon>Pseudomonadota</taxon>
        <taxon>Gammaproteobacteria</taxon>
        <taxon>Enterobacterales</taxon>
        <taxon>Enterobacteriaceae</taxon>
        <taxon>Kluyvera</taxon>
    </lineage>
</organism>
<comment type="subcellular location">
    <subcellularLocation>
        <location evidence="1 9">Cell inner membrane</location>
        <topology evidence="1 9">Multi-pass membrane protein</topology>
    </subcellularLocation>
</comment>
<evidence type="ECO:0000256" key="4">
    <source>
        <dbReference type="ARBA" id="ARBA00022475"/>
    </source>
</evidence>
<dbReference type="EMBL" id="LXEU01000067">
    <property type="protein sequence ID" value="OAT49934.1"/>
    <property type="molecule type" value="Genomic_DNA"/>
</dbReference>
<feature type="transmembrane region" description="Helical" evidence="9">
    <location>
        <begin position="61"/>
        <end position="77"/>
    </location>
</feature>
<evidence type="ECO:0000256" key="5">
    <source>
        <dbReference type="ARBA" id="ARBA00022519"/>
    </source>
</evidence>
<feature type="transmembrane region" description="Helical" evidence="9">
    <location>
        <begin position="32"/>
        <end position="55"/>
    </location>
</feature>
<sequence length="258" mass="29342">MARSGIEVQRAAVEALFLREIKTRFGKYRLGYFWAILEPTAHLLVVLAIFGYFMHRTMPDISFPVFLINGIIPYFLFSHITSRSISAIEANQGLFNYRPVKPVDTVIARALLESVIYGCVYIILMCIVGFAGEVFEITQLVTLILTWLLLVLFSCGVGLIFMVVGKTFPETEKFLPILIKPLYFISCVMFPLHAIPRAYWPYLLWNPIVHIVELSRECVVVGYVSEGVSLSYVAFCTLLLLFFGLALYRVREKAMLTS</sequence>
<feature type="domain" description="ABC transmembrane type-2" evidence="10">
    <location>
        <begin position="30"/>
        <end position="251"/>
    </location>
</feature>